<dbReference type="InterPro" id="IPR046977">
    <property type="entry name" value="RsmC/RlmG"/>
</dbReference>
<dbReference type="EMBL" id="QRGO01000003">
    <property type="protein sequence ID" value="RDV01306.1"/>
    <property type="molecule type" value="Genomic_DNA"/>
</dbReference>
<evidence type="ECO:0000259" key="4">
    <source>
        <dbReference type="Pfam" id="PF05175"/>
    </source>
</evidence>
<organism evidence="5 6">
    <name type="scientific">Undibacter mobilis</name>
    <dbReference type="NCBI Taxonomy" id="2292256"/>
    <lineage>
        <taxon>Bacteria</taxon>
        <taxon>Pseudomonadati</taxon>
        <taxon>Pseudomonadota</taxon>
        <taxon>Alphaproteobacteria</taxon>
        <taxon>Hyphomicrobiales</taxon>
        <taxon>Nitrobacteraceae</taxon>
        <taxon>Undibacter</taxon>
    </lineage>
</organism>
<dbReference type="GO" id="GO:0008757">
    <property type="term" value="F:S-adenosylmethionine-dependent methyltransferase activity"/>
    <property type="evidence" value="ECO:0007669"/>
    <property type="project" value="InterPro"/>
</dbReference>
<keyword evidence="1 5" id="KW-0489">Methyltransferase</keyword>
<dbReference type="PANTHER" id="PTHR47816:SF4">
    <property type="entry name" value="RIBOSOMAL RNA SMALL SUBUNIT METHYLTRANSFERASE C"/>
    <property type="match status" value="1"/>
</dbReference>
<reference evidence="6" key="1">
    <citation type="submission" date="2018-08" db="EMBL/GenBank/DDBJ databases">
        <authorList>
            <person name="Kim S.-J."/>
            <person name="Jung G.-Y."/>
        </authorList>
    </citation>
    <scope>NUCLEOTIDE SEQUENCE [LARGE SCALE GENOMIC DNA]</scope>
    <source>
        <strain evidence="6">GY_H</strain>
    </source>
</reference>
<dbReference type="Pfam" id="PF05175">
    <property type="entry name" value="MTS"/>
    <property type="match status" value="1"/>
</dbReference>
<keyword evidence="6" id="KW-1185">Reference proteome</keyword>
<comment type="caution">
    <text evidence="5">The sequence shown here is derived from an EMBL/GenBank/DDBJ whole genome shotgun (WGS) entry which is preliminary data.</text>
</comment>
<dbReference type="AlphaFoldDB" id="A0A371B145"/>
<dbReference type="InterPro" id="IPR007848">
    <property type="entry name" value="Small_mtfrase_dom"/>
</dbReference>
<protein>
    <submittedName>
        <fullName evidence="5">Class I SAM-dependent methyltransferase</fullName>
    </submittedName>
</protein>
<dbReference type="RefSeq" id="WP_115518824.1">
    <property type="nucleotide sequence ID" value="NZ_QRGO01000003.1"/>
</dbReference>
<dbReference type="Gene3D" id="3.40.50.150">
    <property type="entry name" value="Vaccinia Virus protein VP39"/>
    <property type="match status" value="1"/>
</dbReference>
<gene>
    <name evidence="5" type="ORF">DXH78_18955</name>
</gene>
<evidence type="ECO:0000256" key="2">
    <source>
        <dbReference type="ARBA" id="ARBA00022679"/>
    </source>
</evidence>
<evidence type="ECO:0000313" key="6">
    <source>
        <dbReference type="Proteomes" id="UP000263993"/>
    </source>
</evidence>
<keyword evidence="2 5" id="KW-0808">Transferase</keyword>
<evidence type="ECO:0000313" key="5">
    <source>
        <dbReference type="EMBL" id="RDV01306.1"/>
    </source>
</evidence>
<name>A0A371B145_9BRAD</name>
<evidence type="ECO:0000256" key="3">
    <source>
        <dbReference type="ARBA" id="ARBA00022691"/>
    </source>
</evidence>
<dbReference type="SUPFAM" id="SSF53335">
    <property type="entry name" value="S-adenosyl-L-methionine-dependent methyltransferases"/>
    <property type="match status" value="1"/>
</dbReference>
<dbReference type="GO" id="GO:0032259">
    <property type="term" value="P:methylation"/>
    <property type="evidence" value="ECO:0007669"/>
    <property type="project" value="UniProtKB-KW"/>
</dbReference>
<feature type="domain" description="Methyltransferase small" evidence="4">
    <location>
        <begin position="135"/>
        <end position="300"/>
    </location>
</feature>
<proteinExistence type="predicted"/>
<evidence type="ECO:0000256" key="1">
    <source>
        <dbReference type="ARBA" id="ARBA00022603"/>
    </source>
</evidence>
<dbReference type="Proteomes" id="UP000263993">
    <property type="component" value="Unassembled WGS sequence"/>
</dbReference>
<sequence>MTATGVYGSPPADLAEVAHDAIQFSPLMPGAASLDRLPEGSLEAMTLLAPPGTIERRYALALALRALKNSAPLTALAPNDRGGTRLRKELAAFGLDVQETSKRHHRIVTATKAAGIDGVIAQVIADGGPRFDDEIALWTQPGVFSWDRLDPGTHMLIEHLPALTGRGADFGCGIGILARAVLASDAVTELTLVDIDRRAIECAEHNLDTPRAKFLWADLRDPHPDLANLDFVVMNAPFHDAGQEDKGLAQAFVKRAHESLRKGGVCVMVANRHLPYEAVLKSLFKAVTPVIEDGGYKIYEARK</sequence>
<keyword evidence="3" id="KW-0949">S-adenosyl-L-methionine</keyword>
<dbReference type="PANTHER" id="PTHR47816">
    <property type="entry name" value="RIBOSOMAL RNA SMALL SUBUNIT METHYLTRANSFERASE C"/>
    <property type="match status" value="1"/>
</dbReference>
<accession>A0A371B145</accession>
<dbReference type="OrthoDB" id="9816072at2"/>
<dbReference type="InterPro" id="IPR029063">
    <property type="entry name" value="SAM-dependent_MTases_sf"/>
</dbReference>
<dbReference type="CDD" id="cd02440">
    <property type="entry name" value="AdoMet_MTases"/>
    <property type="match status" value="1"/>
</dbReference>